<dbReference type="InterPro" id="IPR017946">
    <property type="entry name" value="PLC-like_Pdiesterase_TIM-brl"/>
</dbReference>
<dbReference type="PROSITE" id="PS51704">
    <property type="entry name" value="GP_PDE"/>
    <property type="match status" value="1"/>
</dbReference>
<organism evidence="3 4">
    <name type="scientific">Halomonas cibimaris</name>
    <dbReference type="NCBI Taxonomy" id="657012"/>
    <lineage>
        <taxon>Bacteria</taxon>
        <taxon>Pseudomonadati</taxon>
        <taxon>Pseudomonadota</taxon>
        <taxon>Gammaproteobacteria</taxon>
        <taxon>Oceanospirillales</taxon>
        <taxon>Halomonadaceae</taxon>
        <taxon>Halomonas</taxon>
    </lineage>
</organism>
<dbReference type="RefSeq" id="WP_344701275.1">
    <property type="nucleotide sequence ID" value="NZ_BAAAZT010000009.1"/>
</dbReference>
<dbReference type="Gene3D" id="3.20.20.190">
    <property type="entry name" value="Phosphatidylinositol (PI) phosphodiesterase"/>
    <property type="match status" value="1"/>
</dbReference>
<sequence>MSLSASRAAPLRRLAASLWRVFRSRLRALVAFHLLFTLLASFLALPAIAWVSRALYARLGADIVTLDRLIALLFTPAGISGALAIQGLAFGLLYWQQAGMLYIATSRHGTSHSRLALEALWHGTRRLPALMGLVVVQVGSHLLLVAPFMVAMTWLYDAWLGGMELYYLQKIRPPALWYFVACALPVLGLWAWLAGRLYLRWLLALPLVALDNAAPVTALKRSVALTQGWRRSIAAAVMLVLIGVVALPILATLAFDTLFTPLLDGLPEHHAVLLPAMLVYLTAYVLLTLALTFAGIALNALLSACLYLQLALGRRHQKRAATPHAGRFAWAIELGVIVLAALQAWWIVGSFALDDDVEIIAHRGSSMRAPENTLPAFRQAAKEGADAVELDVQLSADGAVMVYHDRTLARLAGDARALGTLSREELANVDVGSWFGHDFRGERIPTLEQVLETLRGRAGIMIELKPSPGRGRDLALGVLAELNQETDTRYACWAKAESAIAAYGRCGYPDARREMRLASMSPALVATLAELAPEMRLTLLAQLVIPGTLDRRGFDALGLRHNRITADEMRLAATYDYDVHAWTVNNAERMATLIDMGVDAIITDYPDRLAALLGERRRLSDAGLLLLKLHSWLKR</sequence>
<dbReference type="Pfam" id="PF03009">
    <property type="entry name" value="GDPD"/>
    <property type="match status" value="1"/>
</dbReference>
<feature type="transmembrane region" description="Helical" evidence="1">
    <location>
        <begin position="175"/>
        <end position="193"/>
    </location>
</feature>
<dbReference type="EMBL" id="BAAAZT010000009">
    <property type="protein sequence ID" value="GAA3893978.1"/>
    <property type="molecule type" value="Genomic_DNA"/>
</dbReference>
<name>A0ABP7L4H2_9GAMM</name>
<keyword evidence="4" id="KW-1185">Reference proteome</keyword>
<feature type="transmembrane region" description="Helical" evidence="1">
    <location>
        <begin position="70"/>
        <end position="95"/>
    </location>
</feature>
<feature type="domain" description="GP-PDE" evidence="2">
    <location>
        <begin position="357"/>
        <end position="613"/>
    </location>
</feature>
<evidence type="ECO:0000259" key="2">
    <source>
        <dbReference type="PROSITE" id="PS51704"/>
    </source>
</evidence>
<comment type="caution">
    <text evidence="3">The sequence shown here is derived from an EMBL/GenBank/DDBJ whole genome shotgun (WGS) entry which is preliminary data.</text>
</comment>
<feature type="transmembrane region" description="Helical" evidence="1">
    <location>
        <begin position="233"/>
        <end position="255"/>
    </location>
</feature>
<dbReference type="PANTHER" id="PTHR46211">
    <property type="entry name" value="GLYCEROPHOSPHORYL DIESTER PHOSPHODIESTERASE"/>
    <property type="match status" value="1"/>
</dbReference>
<keyword evidence="1" id="KW-0812">Transmembrane</keyword>
<evidence type="ECO:0000256" key="1">
    <source>
        <dbReference type="SAM" id="Phobius"/>
    </source>
</evidence>
<feature type="transmembrane region" description="Helical" evidence="1">
    <location>
        <begin position="130"/>
        <end position="155"/>
    </location>
</feature>
<dbReference type="Pfam" id="PF10110">
    <property type="entry name" value="GPDPase_memb"/>
    <property type="match status" value="1"/>
</dbReference>
<keyword evidence="1" id="KW-0472">Membrane</keyword>
<gene>
    <name evidence="3" type="ORF">GCM10022228_01330</name>
</gene>
<proteinExistence type="predicted"/>
<feature type="transmembrane region" description="Helical" evidence="1">
    <location>
        <begin position="328"/>
        <end position="348"/>
    </location>
</feature>
<dbReference type="InterPro" id="IPR018476">
    <property type="entry name" value="GlyceroP-diester-Pdiesterase_M"/>
</dbReference>
<evidence type="ECO:0000313" key="3">
    <source>
        <dbReference type="EMBL" id="GAA3893978.1"/>
    </source>
</evidence>
<evidence type="ECO:0000313" key="4">
    <source>
        <dbReference type="Proteomes" id="UP001500133"/>
    </source>
</evidence>
<dbReference type="Proteomes" id="UP001500133">
    <property type="component" value="Unassembled WGS sequence"/>
</dbReference>
<reference evidence="4" key="1">
    <citation type="journal article" date="2019" name="Int. J. Syst. Evol. Microbiol.">
        <title>The Global Catalogue of Microorganisms (GCM) 10K type strain sequencing project: providing services to taxonomists for standard genome sequencing and annotation.</title>
        <authorList>
            <consortium name="The Broad Institute Genomics Platform"/>
            <consortium name="The Broad Institute Genome Sequencing Center for Infectious Disease"/>
            <person name="Wu L."/>
            <person name="Ma J."/>
        </authorList>
    </citation>
    <scope>NUCLEOTIDE SEQUENCE [LARGE SCALE GENOMIC DNA]</scope>
    <source>
        <strain evidence="4">JCM 16914</strain>
    </source>
</reference>
<dbReference type="InterPro" id="IPR030395">
    <property type="entry name" value="GP_PDE_dom"/>
</dbReference>
<dbReference type="SUPFAM" id="SSF51695">
    <property type="entry name" value="PLC-like phosphodiesterases"/>
    <property type="match status" value="1"/>
</dbReference>
<accession>A0ABP7L4H2</accession>
<dbReference type="PANTHER" id="PTHR46211:SF1">
    <property type="entry name" value="GLYCEROPHOSPHODIESTER PHOSPHODIESTERASE, CYTOPLASMIC"/>
    <property type="match status" value="1"/>
</dbReference>
<feature type="transmembrane region" description="Helical" evidence="1">
    <location>
        <begin position="275"/>
        <end position="308"/>
    </location>
</feature>
<dbReference type="PROSITE" id="PS50007">
    <property type="entry name" value="PIPLC_X_DOMAIN"/>
    <property type="match status" value="1"/>
</dbReference>
<keyword evidence="1" id="KW-1133">Transmembrane helix</keyword>
<protein>
    <recommendedName>
        <fullName evidence="2">GP-PDE domain-containing protein</fullName>
    </recommendedName>
</protein>